<gene>
    <name evidence="1" type="ORF">GCM10009559_59330</name>
</gene>
<evidence type="ECO:0000313" key="2">
    <source>
        <dbReference type="Proteomes" id="UP001499967"/>
    </source>
</evidence>
<proteinExistence type="predicted"/>
<reference evidence="2" key="1">
    <citation type="journal article" date="2019" name="Int. J. Syst. Evol. Microbiol.">
        <title>The Global Catalogue of Microorganisms (GCM) 10K type strain sequencing project: providing services to taxonomists for standard genome sequencing and annotation.</title>
        <authorList>
            <consortium name="The Broad Institute Genomics Platform"/>
            <consortium name="The Broad Institute Genome Sequencing Center for Infectious Disease"/>
            <person name="Wu L."/>
            <person name="Ma J."/>
        </authorList>
    </citation>
    <scope>NUCLEOTIDE SEQUENCE [LARGE SCALE GENOMIC DNA]</scope>
    <source>
        <strain evidence="2">JCM 11117</strain>
    </source>
</reference>
<keyword evidence="2" id="KW-1185">Reference proteome</keyword>
<evidence type="ECO:0000313" key="1">
    <source>
        <dbReference type="EMBL" id="GAA0897890.1"/>
    </source>
</evidence>
<name>A0ABP3YMX7_9PSEU</name>
<evidence type="ECO:0008006" key="3">
    <source>
        <dbReference type="Google" id="ProtNLM"/>
    </source>
</evidence>
<organism evidence="1 2">
    <name type="scientific">Pseudonocardia zijingensis</name>
    <dbReference type="NCBI Taxonomy" id="153376"/>
    <lineage>
        <taxon>Bacteria</taxon>
        <taxon>Bacillati</taxon>
        <taxon>Actinomycetota</taxon>
        <taxon>Actinomycetes</taxon>
        <taxon>Pseudonocardiales</taxon>
        <taxon>Pseudonocardiaceae</taxon>
        <taxon>Pseudonocardia</taxon>
    </lineage>
</organism>
<protein>
    <recommendedName>
        <fullName evidence="3">PD-(D/E)XK nuclease superfamily protein</fullName>
    </recommendedName>
</protein>
<accession>A0ABP3YMX7</accession>
<sequence>MSASTTIPEAAAVAARAPQRNDDGYYVLPDDTHLMSVTTIIEHGIPKPGLVHWAAIEVARCAISAIPKLARLRGEAAREDAYQWLRRAAERKRDEAADLGSAVHDAVEAHVLGAPAPLPTDEQRPFLDAFHRFCDEHQPEFHAAEMVVGNPDDGWAGKLDVCLQLPRLGPAILLGDWKTGRKVYDEAALQLSAYRRATVGWLKDGTQVEPLTTEAAVVVHIRPDVHEKTGGYRLYQADTSDDVYASFLAARDVAYGWTRRRAKRAITVLNLPPLAGAA</sequence>
<dbReference type="Proteomes" id="UP001499967">
    <property type="component" value="Unassembled WGS sequence"/>
</dbReference>
<dbReference type="RefSeq" id="WP_343944964.1">
    <property type="nucleotide sequence ID" value="NZ_BAAAHP010000187.1"/>
</dbReference>
<dbReference type="EMBL" id="BAAAHP010000187">
    <property type="protein sequence ID" value="GAA0897890.1"/>
    <property type="molecule type" value="Genomic_DNA"/>
</dbReference>
<comment type="caution">
    <text evidence="1">The sequence shown here is derived from an EMBL/GenBank/DDBJ whole genome shotgun (WGS) entry which is preliminary data.</text>
</comment>